<sequence length="60" mass="6094">MSDYIHSPNHPGRDVFTFGFSSFTGCGPGIGGKSGLKSSRLGWNGAGEVPSGRGGARLPA</sequence>
<comment type="caution">
    <text evidence="1">The sequence shown here is derived from an EMBL/GenBank/DDBJ whole genome shotgun (WGS) entry which is preliminary data.</text>
</comment>
<organism evidence="1 2">
    <name type="scientific">Bradyrhizobium elkanii</name>
    <dbReference type="NCBI Taxonomy" id="29448"/>
    <lineage>
        <taxon>Bacteria</taxon>
        <taxon>Pseudomonadati</taxon>
        <taxon>Pseudomonadota</taxon>
        <taxon>Alphaproteobacteria</taxon>
        <taxon>Hyphomicrobiales</taxon>
        <taxon>Nitrobacteraceae</taxon>
        <taxon>Bradyrhizobium</taxon>
    </lineage>
</organism>
<accession>A0A8I2C6F3</accession>
<reference evidence="1" key="1">
    <citation type="submission" date="2021-02" db="EMBL/GenBank/DDBJ databases">
        <title>Genomic Encyclopedia of Type Strains, Phase IV (KMG-V): Genome sequencing to study the core and pangenomes of soil and plant-associated prokaryotes.</title>
        <authorList>
            <person name="Whitman W."/>
        </authorList>
    </citation>
    <scope>NUCLEOTIDE SEQUENCE</scope>
    <source>
        <strain evidence="1">USDA 406</strain>
    </source>
</reference>
<name>A0A8I2C6F3_BRAEL</name>
<dbReference type="AlphaFoldDB" id="A0A8I2C6F3"/>
<evidence type="ECO:0000313" key="2">
    <source>
        <dbReference type="Proteomes" id="UP000673383"/>
    </source>
</evidence>
<protein>
    <submittedName>
        <fullName evidence="1">Uncharacterized protein</fullName>
    </submittedName>
</protein>
<dbReference type="RefSeq" id="WP_172648373.1">
    <property type="nucleotide sequence ID" value="NZ_JAFICZ010000001.1"/>
</dbReference>
<proteinExistence type="predicted"/>
<dbReference type="Proteomes" id="UP000673383">
    <property type="component" value="Unassembled WGS sequence"/>
</dbReference>
<dbReference type="EMBL" id="JAFICZ010000001">
    <property type="protein sequence ID" value="MBP1299345.1"/>
    <property type="molecule type" value="Genomic_DNA"/>
</dbReference>
<gene>
    <name evidence="1" type="ORF">JOH49_009098</name>
</gene>
<evidence type="ECO:0000313" key="1">
    <source>
        <dbReference type="EMBL" id="MBP1299345.1"/>
    </source>
</evidence>